<dbReference type="GO" id="GO:0010417">
    <property type="term" value="P:glucuronoxylan biosynthetic process"/>
    <property type="evidence" value="ECO:0007669"/>
    <property type="project" value="TreeGrafter"/>
</dbReference>
<name>A0A4S8IG68_MUSBA</name>
<sequence length="526" mass="57866">MKLSSLQNQTNRRGGGGGHRPQEVGGGAGQTDGILRSPSAVFWIVLHGLCCVISLVLGFRFSRLVFFLLFSSPSSTFTTSSTSTVFTSAPIIHAATTTTTMTTTTTTTTTTRTQTLAVSLPTTPPPPPTSAEASLAAANTTQSRVVVGRHGIHIRQWPYPDPTEVMRAHWIIERVQREQRQQYGVRTPRRLIVVTPTYVRTFQALHLTSLLHTLLLVPYPLTWLVIEAAPAGDSSNDTTTLLARSGLPFLHISFPDPMPDNWADRRLTEARMRLRALSGEGEENGRGRGFRRRQQCAQHGAVRRGEAQKVKWVGAVSIGILAHSGRSGAGESELSEEDKSPVPIQGPACNSSGDLVGWHIYNPLPHTGATFVGAAKTMLRAKMEWAGFVLNSRLLWREAEGKPEWVQDLDAVGKVGEQIENPLVLLKDASFIEPLGNCGKKVLLWWLRIEARHDSKFPPGWDINPAVEASIAAKRTTWIDSPPELPSQMMVSNQESHTSRKSIPSWSKHTTRDEEKHDSSVERGQN</sequence>
<keyword evidence="5 12" id="KW-0812">Transmembrane</keyword>
<dbReference type="PANTHER" id="PTHR10896:SF17">
    <property type="entry name" value="BETA-1,4-XYLOSYLTRANSFERASE IRX14H-RELATED"/>
    <property type="match status" value="1"/>
</dbReference>
<dbReference type="GO" id="GO:0071555">
    <property type="term" value="P:cell wall organization"/>
    <property type="evidence" value="ECO:0007669"/>
    <property type="project" value="UniProtKB-KW"/>
</dbReference>
<evidence type="ECO:0000256" key="12">
    <source>
        <dbReference type="RuleBase" id="RU363127"/>
    </source>
</evidence>
<evidence type="ECO:0000256" key="4">
    <source>
        <dbReference type="ARBA" id="ARBA00022679"/>
    </source>
</evidence>
<dbReference type="Pfam" id="PF03360">
    <property type="entry name" value="Glyco_transf_43"/>
    <property type="match status" value="2"/>
</dbReference>
<feature type="compositionally biased region" description="Basic and acidic residues" evidence="13">
    <location>
        <begin position="510"/>
        <end position="526"/>
    </location>
</feature>
<dbReference type="PANTHER" id="PTHR10896">
    <property type="entry name" value="GALACTOSYLGALACTOSYLXYLOSYLPROTEIN 3-BETA-GLUCURONOSYLTRANSFERASE BETA-1,3-GLUCURONYLTRANSFERASE"/>
    <property type="match status" value="1"/>
</dbReference>
<evidence type="ECO:0000256" key="8">
    <source>
        <dbReference type="ARBA" id="ARBA00023034"/>
    </source>
</evidence>
<dbReference type="GO" id="GO:0000139">
    <property type="term" value="C:Golgi membrane"/>
    <property type="evidence" value="ECO:0007669"/>
    <property type="project" value="UniProtKB-SubCell"/>
</dbReference>
<evidence type="ECO:0000313" key="15">
    <source>
        <dbReference type="Proteomes" id="UP000317650"/>
    </source>
</evidence>
<keyword evidence="4 12" id="KW-0808">Transferase</keyword>
<protein>
    <recommendedName>
        <fullName evidence="12">Glycosyltransferases</fullName>
        <ecNumber evidence="12">2.4.-.-</ecNumber>
    </recommendedName>
</protein>
<proteinExistence type="inferred from homology"/>
<feature type="region of interest" description="Disordered" evidence="13">
    <location>
        <begin position="482"/>
        <end position="526"/>
    </location>
</feature>
<dbReference type="Gene3D" id="3.90.550.10">
    <property type="entry name" value="Spore Coat Polysaccharide Biosynthesis Protein SpsA, Chain A"/>
    <property type="match status" value="2"/>
</dbReference>
<dbReference type="STRING" id="52838.A0A4S8IG68"/>
<keyword evidence="9 12" id="KW-0472">Membrane</keyword>
<evidence type="ECO:0000256" key="2">
    <source>
        <dbReference type="ARBA" id="ARBA00007706"/>
    </source>
</evidence>
<comment type="similarity">
    <text evidence="2 12">Belongs to the glycosyltransferase 43 family.</text>
</comment>
<keyword evidence="8 12" id="KW-0333">Golgi apparatus</keyword>
<dbReference type="AlphaFoldDB" id="A0A4S8IG68"/>
<dbReference type="InterPro" id="IPR029044">
    <property type="entry name" value="Nucleotide-diphossugar_trans"/>
</dbReference>
<dbReference type="EMBL" id="PYDT01000010">
    <property type="protein sequence ID" value="THU46959.1"/>
    <property type="molecule type" value="Genomic_DNA"/>
</dbReference>
<keyword evidence="7 12" id="KW-1133">Transmembrane helix</keyword>
<evidence type="ECO:0000256" key="10">
    <source>
        <dbReference type="ARBA" id="ARBA00023180"/>
    </source>
</evidence>
<dbReference type="GO" id="GO:0009834">
    <property type="term" value="P:plant-type secondary cell wall biogenesis"/>
    <property type="evidence" value="ECO:0007669"/>
    <property type="project" value="TreeGrafter"/>
</dbReference>
<dbReference type="SUPFAM" id="SSF53448">
    <property type="entry name" value="Nucleotide-diphospho-sugar transferases"/>
    <property type="match status" value="1"/>
</dbReference>
<feature type="region of interest" description="Disordered" evidence="13">
    <location>
        <begin position="1"/>
        <end position="31"/>
    </location>
</feature>
<evidence type="ECO:0000256" key="13">
    <source>
        <dbReference type="SAM" id="MobiDB-lite"/>
    </source>
</evidence>
<accession>A0A4S8IG68</accession>
<keyword evidence="15" id="KW-1185">Reference proteome</keyword>
<evidence type="ECO:0000256" key="1">
    <source>
        <dbReference type="ARBA" id="ARBA00004323"/>
    </source>
</evidence>
<keyword evidence="10" id="KW-0325">Glycoprotein</keyword>
<keyword evidence="6 12" id="KW-0735">Signal-anchor</keyword>
<feature type="compositionally biased region" description="Gly residues" evidence="13">
    <location>
        <begin position="13"/>
        <end position="30"/>
    </location>
</feature>
<evidence type="ECO:0000256" key="7">
    <source>
        <dbReference type="ARBA" id="ARBA00022989"/>
    </source>
</evidence>
<dbReference type="Proteomes" id="UP000317650">
    <property type="component" value="Chromosome 9"/>
</dbReference>
<feature type="compositionally biased region" description="Polar residues" evidence="13">
    <location>
        <begin position="489"/>
        <end position="508"/>
    </location>
</feature>
<evidence type="ECO:0000256" key="9">
    <source>
        <dbReference type="ARBA" id="ARBA00023136"/>
    </source>
</evidence>
<evidence type="ECO:0000256" key="6">
    <source>
        <dbReference type="ARBA" id="ARBA00022968"/>
    </source>
</evidence>
<feature type="compositionally biased region" description="Polar residues" evidence="13">
    <location>
        <begin position="1"/>
        <end position="11"/>
    </location>
</feature>
<evidence type="ECO:0000256" key="11">
    <source>
        <dbReference type="ARBA" id="ARBA00023316"/>
    </source>
</evidence>
<dbReference type="GO" id="GO:0042285">
    <property type="term" value="F:xylosyltransferase activity"/>
    <property type="evidence" value="ECO:0007669"/>
    <property type="project" value="TreeGrafter"/>
</dbReference>
<gene>
    <name evidence="14" type="ORF">C4D60_Mb09t10450</name>
</gene>
<evidence type="ECO:0000313" key="14">
    <source>
        <dbReference type="EMBL" id="THU46959.1"/>
    </source>
</evidence>
<keyword evidence="11 12" id="KW-0961">Cell wall biogenesis/degradation</keyword>
<keyword evidence="3" id="KW-0328">Glycosyltransferase</keyword>
<feature type="transmembrane region" description="Helical" evidence="12">
    <location>
        <begin position="40"/>
        <end position="59"/>
    </location>
</feature>
<evidence type="ECO:0000256" key="3">
    <source>
        <dbReference type="ARBA" id="ARBA00022676"/>
    </source>
</evidence>
<comment type="caution">
    <text evidence="14">The sequence shown here is derived from an EMBL/GenBank/DDBJ whole genome shotgun (WGS) entry which is preliminary data.</text>
</comment>
<dbReference type="EC" id="2.4.-.-" evidence="12"/>
<feature type="region of interest" description="Disordered" evidence="13">
    <location>
        <begin position="279"/>
        <end position="301"/>
    </location>
</feature>
<dbReference type="GO" id="GO:0015018">
    <property type="term" value="F:galactosylgalactosylxylosylprotein 3-beta-glucuronosyltransferase activity"/>
    <property type="evidence" value="ECO:0007669"/>
    <property type="project" value="InterPro"/>
</dbReference>
<evidence type="ECO:0000256" key="5">
    <source>
        <dbReference type="ARBA" id="ARBA00022692"/>
    </source>
</evidence>
<reference evidence="14 15" key="1">
    <citation type="journal article" date="2019" name="Nat. Plants">
        <title>Genome sequencing of Musa balbisiana reveals subgenome evolution and function divergence in polyploid bananas.</title>
        <authorList>
            <person name="Yao X."/>
        </authorList>
    </citation>
    <scope>NUCLEOTIDE SEQUENCE [LARGE SCALE GENOMIC DNA]</scope>
    <source>
        <strain evidence="15">cv. DH-PKW</strain>
        <tissue evidence="14">Leaves</tissue>
    </source>
</reference>
<comment type="subcellular location">
    <subcellularLocation>
        <location evidence="1 12">Golgi apparatus membrane</location>
        <topology evidence="1 12">Single-pass type II membrane protein</topology>
    </subcellularLocation>
</comment>
<organism evidence="14 15">
    <name type="scientific">Musa balbisiana</name>
    <name type="common">Banana</name>
    <dbReference type="NCBI Taxonomy" id="52838"/>
    <lineage>
        <taxon>Eukaryota</taxon>
        <taxon>Viridiplantae</taxon>
        <taxon>Streptophyta</taxon>
        <taxon>Embryophyta</taxon>
        <taxon>Tracheophyta</taxon>
        <taxon>Spermatophyta</taxon>
        <taxon>Magnoliopsida</taxon>
        <taxon>Liliopsida</taxon>
        <taxon>Zingiberales</taxon>
        <taxon>Musaceae</taxon>
        <taxon>Musa</taxon>
    </lineage>
</organism>
<dbReference type="InterPro" id="IPR005027">
    <property type="entry name" value="Glyco_trans_43"/>
</dbReference>
<comment type="function">
    <text evidence="12">Involved in the synthesis of glucuronoxylan hemicellulose in secondary cell walls.</text>
</comment>